<evidence type="ECO:0000313" key="2">
    <source>
        <dbReference type="Proteomes" id="UP000675940"/>
    </source>
</evidence>
<organism evidence="1 2">
    <name type="scientific">Sagittula salina</name>
    <dbReference type="NCBI Taxonomy" id="2820268"/>
    <lineage>
        <taxon>Bacteria</taxon>
        <taxon>Pseudomonadati</taxon>
        <taxon>Pseudomonadota</taxon>
        <taxon>Alphaproteobacteria</taxon>
        <taxon>Rhodobacterales</taxon>
        <taxon>Roseobacteraceae</taxon>
        <taxon>Sagittula</taxon>
    </lineage>
</organism>
<name>A0A940MTA8_9RHOB</name>
<evidence type="ECO:0000313" key="1">
    <source>
        <dbReference type="EMBL" id="MBP0485004.1"/>
    </source>
</evidence>
<accession>A0A940MTA8</accession>
<dbReference type="Proteomes" id="UP000675940">
    <property type="component" value="Unassembled WGS sequence"/>
</dbReference>
<dbReference type="AlphaFoldDB" id="A0A940MTA8"/>
<keyword evidence="2" id="KW-1185">Reference proteome</keyword>
<dbReference type="Gene3D" id="2.60.40.1880">
    <property type="entry name" value="Invasion associated locus B (IalB) protein"/>
    <property type="match status" value="1"/>
</dbReference>
<gene>
    <name evidence="1" type="ORF">J5474_21225</name>
</gene>
<dbReference type="Pfam" id="PF06776">
    <property type="entry name" value="IalB"/>
    <property type="match status" value="1"/>
</dbReference>
<dbReference type="EMBL" id="JAGISH010000020">
    <property type="protein sequence ID" value="MBP0485004.1"/>
    <property type="molecule type" value="Genomic_DNA"/>
</dbReference>
<proteinExistence type="predicted"/>
<comment type="caution">
    <text evidence="1">The sequence shown here is derived from an EMBL/GenBank/DDBJ whole genome shotgun (WGS) entry which is preliminary data.</text>
</comment>
<protein>
    <submittedName>
        <fullName evidence="1">Invasion associated locus B family protein</fullName>
    </submittedName>
</protein>
<dbReference type="InterPro" id="IPR010642">
    <property type="entry name" value="Invasion_prot_B"/>
</dbReference>
<reference evidence="1" key="1">
    <citation type="submission" date="2021-03" db="EMBL/GenBank/DDBJ databases">
        <title>Sagittula salina sp. nov. strain M10.9X isolated from the marine waste.</title>
        <authorList>
            <person name="Satari L."/>
            <person name="Molina-Menor E."/>
            <person name="Vidal-Verdu A."/>
            <person name="Pascual J."/>
            <person name="Pereto J."/>
            <person name="Porcar M."/>
        </authorList>
    </citation>
    <scope>NUCLEOTIDE SEQUENCE</scope>
    <source>
        <strain evidence="1">M10.9X</strain>
    </source>
</reference>
<dbReference type="InterPro" id="IPR038696">
    <property type="entry name" value="IalB_sf"/>
</dbReference>
<sequence>MNRTACVLNQTLSRDTDQAFIAQMMAFWSADGQKMYLAARVPMGAYLPSGFAIRAEAKDEAVPFVWQSCQGKICEAMREVDSEMLDELELDNGAVLGSFRPRLGMDPIVFRFSMEGLREGLAALHPSE</sequence>